<dbReference type="SUPFAM" id="SSF54001">
    <property type="entry name" value="Cysteine proteinases"/>
    <property type="match status" value="1"/>
</dbReference>
<evidence type="ECO:0000256" key="3">
    <source>
        <dbReference type="ARBA" id="ARBA00022670"/>
    </source>
</evidence>
<protein>
    <recommendedName>
        <fullName evidence="7">Ubiquitin-like protease family profile domain-containing protein</fullName>
    </recommendedName>
</protein>
<proteinExistence type="inferred from homology"/>
<dbReference type="AlphaFoldDB" id="A0A0D0B0L1"/>
<keyword evidence="2" id="KW-0597">Phosphoprotein</keyword>
<dbReference type="FunCoup" id="A0A0D0B0L1">
    <property type="interactions" value="148"/>
</dbReference>
<feature type="region of interest" description="Disordered" evidence="6">
    <location>
        <begin position="819"/>
        <end position="900"/>
    </location>
</feature>
<evidence type="ECO:0000313" key="9">
    <source>
        <dbReference type="Proteomes" id="UP000054485"/>
    </source>
</evidence>
<feature type="region of interest" description="Disordered" evidence="6">
    <location>
        <begin position="1"/>
        <end position="50"/>
    </location>
</feature>
<dbReference type="InterPro" id="IPR038765">
    <property type="entry name" value="Papain-like_cys_pep_sf"/>
</dbReference>
<dbReference type="PROSITE" id="PS50600">
    <property type="entry name" value="ULP_PROTEASE"/>
    <property type="match status" value="1"/>
</dbReference>
<evidence type="ECO:0000256" key="6">
    <source>
        <dbReference type="SAM" id="MobiDB-lite"/>
    </source>
</evidence>
<dbReference type="PANTHER" id="PTHR46896:SF3">
    <property type="entry name" value="FI06413P-RELATED"/>
    <property type="match status" value="1"/>
</dbReference>
<feature type="region of interest" description="Disordered" evidence="6">
    <location>
        <begin position="274"/>
        <end position="314"/>
    </location>
</feature>
<dbReference type="EMBL" id="KN835146">
    <property type="protein sequence ID" value="KIK47486.1"/>
    <property type="molecule type" value="Genomic_DNA"/>
</dbReference>
<dbReference type="Pfam" id="PF02902">
    <property type="entry name" value="Peptidase_C48"/>
    <property type="match status" value="2"/>
</dbReference>
<feature type="region of interest" description="Disordered" evidence="6">
    <location>
        <begin position="766"/>
        <end position="787"/>
    </location>
</feature>
<feature type="region of interest" description="Disordered" evidence="6">
    <location>
        <begin position="1045"/>
        <end position="1096"/>
    </location>
</feature>
<dbReference type="STRING" id="930992.A0A0D0B0L1"/>
<feature type="compositionally biased region" description="Polar residues" evidence="6">
    <location>
        <begin position="37"/>
        <end position="50"/>
    </location>
</feature>
<dbReference type="InterPro" id="IPR003653">
    <property type="entry name" value="Peptidase_C48_C"/>
</dbReference>
<dbReference type="GO" id="GO:0016926">
    <property type="term" value="P:protein desumoylation"/>
    <property type="evidence" value="ECO:0007669"/>
    <property type="project" value="TreeGrafter"/>
</dbReference>
<feature type="compositionally biased region" description="Low complexity" evidence="6">
    <location>
        <begin position="85"/>
        <end position="95"/>
    </location>
</feature>
<evidence type="ECO:0000256" key="5">
    <source>
        <dbReference type="ARBA" id="ARBA00022801"/>
    </source>
</evidence>
<feature type="compositionally biased region" description="Polar residues" evidence="6">
    <location>
        <begin position="830"/>
        <end position="852"/>
    </location>
</feature>
<dbReference type="InterPro" id="IPR051947">
    <property type="entry name" value="Sentrin-specific_protease"/>
</dbReference>
<dbReference type="PANTHER" id="PTHR46896">
    <property type="entry name" value="SENTRIN-SPECIFIC PROTEASE"/>
    <property type="match status" value="1"/>
</dbReference>
<feature type="compositionally biased region" description="Basic and acidic residues" evidence="6">
    <location>
        <begin position="1045"/>
        <end position="1061"/>
    </location>
</feature>
<feature type="region of interest" description="Disordered" evidence="6">
    <location>
        <begin position="671"/>
        <end position="741"/>
    </location>
</feature>
<feature type="compositionally biased region" description="Polar residues" evidence="6">
    <location>
        <begin position="475"/>
        <end position="493"/>
    </location>
</feature>
<evidence type="ECO:0000256" key="1">
    <source>
        <dbReference type="ARBA" id="ARBA00005234"/>
    </source>
</evidence>
<dbReference type="InParanoid" id="A0A0D0B0L1"/>
<feature type="region of interest" description="Disordered" evidence="6">
    <location>
        <begin position="473"/>
        <end position="543"/>
    </location>
</feature>
<gene>
    <name evidence="8" type="ORF">CY34DRAFT_229453</name>
</gene>
<feature type="domain" description="Ubiquitin-like protease family profile" evidence="7">
    <location>
        <begin position="565"/>
        <end position="988"/>
    </location>
</feature>
<dbReference type="GO" id="GO:0070139">
    <property type="term" value="F:SUMO-specific endopeptidase activity"/>
    <property type="evidence" value="ECO:0007669"/>
    <property type="project" value="TreeGrafter"/>
</dbReference>
<keyword evidence="9" id="KW-1185">Reference proteome</keyword>
<feature type="compositionally biased region" description="Polar residues" evidence="6">
    <location>
        <begin position="288"/>
        <end position="306"/>
    </location>
</feature>
<keyword evidence="4" id="KW-0833">Ubl conjugation pathway</keyword>
<feature type="compositionally biased region" description="Polar residues" evidence="6">
    <location>
        <begin position="501"/>
        <end position="522"/>
    </location>
</feature>
<evidence type="ECO:0000256" key="2">
    <source>
        <dbReference type="ARBA" id="ARBA00022553"/>
    </source>
</evidence>
<dbReference type="GO" id="GO:0005737">
    <property type="term" value="C:cytoplasm"/>
    <property type="evidence" value="ECO:0007669"/>
    <property type="project" value="TreeGrafter"/>
</dbReference>
<evidence type="ECO:0000313" key="8">
    <source>
        <dbReference type="EMBL" id="KIK47486.1"/>
    </source>
</evidence>
<dbReference type="GO" id="GO:0005634">
    <property type="term" value="C:nucleus"/>
    <property type="evidence" value="ECO:0007669"/>
    <property type="project" value="TreeGrafter"/>
</dbReference>
<feature type="compositionally biased region" description="Acidic residues" evidence="6">
    <location>
        <begin position="1063"/>
        <end position="1072"/>
    </location>
</feature>
<feature type="region of interest" description="Disordered" evidence="6">
    <location>
        <begin position="77"/>
        <end position="104"/>
    </location>
</feature>
<evidence type="ECO:0000259" key="7">
    <source>
        <dbReference type="PROSITE" id="PS50600"/>
    </source>
</evidence>
<feature type="compositionally biased region" description="Basic and acidic residues" evidence="6">
    <location>
        <begin position="1085"/>
        <end position="1096"/>
    </location>
</feature>
<dbReference type="Proteomes" id="UP000054485">
    <property type="component" value="Unassembled WGS sequence"/>
</dbReference>
<dbReference type="OrthoDB" id="442460at2759"/>
<name>A0A0D0B0L1_9AGAM</name>
<organism evidence="8 9">
    <name type="scientific">Suillus luteus UH-Slu-Lm8-n1</name>
    <dbReference type="NCBI Taxonomy" id="930992"/>
    <lineage>
        <taxon>Eukaryota</taxon>
        <taxon>Fungi</taxon>
        <taxon>Dikarya</taxon>
        <taxon>Basidiomycota</taxon>
        <taxon>Agaricomycotina</taxon>
        <taxon>Agaricomycetes</taxon>
        <taxon>Agaricomycetidae</taxon>
        <taxon>Boletales</taxon>
        <taxon>Suillineae</taxon>
        <taxon>Suillaceae</taxon>
        <taxon>Suillus</taxon>
    </lineage>
</organism>
<reference evidence="9" key="2">
    <citation type="submission" date="2015-01" db="EMBL/GenBank/DDBJ databases">
        <title>Evolutionary Origins and Diversification of the Mycorrhizal Mutualists.</title>
        <authorList>
            <consortium name="DOE Joint Genome Institute"/>
            <consortium name="Mycorrhizal Genomics Consortium"/>
            <person name="Kohler A."/>
            <person name="Kuo A."/>
            <person name="Nagy L.G."/>
            <person name="Floudas D."/>
            <person name="Copeland A."/>
            <person name="Barry K.W."/>
            <person name="Cichocki N."/>
            <person name="Veneault-Fourrey C."/>
            <person name="LaButti K."/>
            <person name="Lindquist E.A."/>
            <person name="Lipzen A."/>
            <person name="Lundell T."/>
            <person name="Morin E."/>
            <person name="Murat C."/>
            <person name="Riley R."/>
            <person name="Ohm R."/>
            <person name="Sun H."/>
            <person name="Tunlid A."/>
            <person name="Henrissat B."/>
            <person name="Grigoriev I.V."/>
            <person name="Hibbett D.S."/>
            <person name="Martin F."/>
        </authorList>
    </citation>
    <scope>NUCLEOTIDE SEQUENCE [LARGE SCALE GENOMIC DNA]</scope>
    <source>
        <strain evidence="9">UH-Slu-Lm8-n1</strain>
    </source>
</reference>
<dbReference type="HOGENOM" id="CLU_010190_0_0_1"/>
<dbReference type="Gene3D" id="3.40.395.10">
    <property type="entry name" value="Adenoviral Proteinase, Chain A"/>
    <property type="match status" value="2"/>
</dbReference>
<sequence>MKLCRRGTWKNSPTVITAPSNTRNTRPKSVASPYDQGVTNSNSLRTNPNARQTVLGIPARSSPQEPKRPKFDQTFSSTLAKRINNSKPTNNTRTSTRNREQQDPDIQIIARPHGMNSAPVHHKHPFGLEAEVISDGEDLGIPVPVPRHEDTRAVHHPPPSSSSPDPMNIHPFQTLPGDLQYADSRKGKGKDSSPTAQSCIAVVSDEVDDIEDFSSEAGDKRPSLYSKPQSQRAAILTPIPPHIVSETRKVFEPLPSPPTPHIDLRKVNALSRGTGVVKKMKPRKSTKPILTSQSQHDHIATSSTRFTSKELPRTKDPPLKLPLRAWAIGLRIFSTEDGSEPPVFEHDAKNRRLSVVVPGQPQAYQFQQTKRFERITVTADDRHSLKDNVVIQLLIGKDCEISDNGKSIDGFEPGMSRGRGNLTFLFSTDEAKGWTQTKYQNLRFRLAEAASALDTVSAHGLWEELQRTAEMYQQRIHSSSNPRHKSTVPSIKNASPAPDVLSSTVNSGSFLTPDTKSANVEANTVLRRSSRRSAAAAPETQSESPLIADPEELILVYPTSGPGALNIMGSDLNRLRPHEYLNDTLIEFGLKLWLADLRDQNPKIADQIHVFSSFFYKKLNNKSLDEGYQSVKKWTSKVDIFSKKYIVVPINENLHWYLAIIYEPEHTLLPPLPQKEPSLSQRGKLRRKTAVEPDVTPATEPEAAPPHNLPVLDARSEPDAEAASLRATCASTPSITQDEDMEDISPVEFTQSCSISSQLPPKLLRVSSSNSVSIGDRSASLGKASGRSMSAEAHANLFLPRSSPHPEPMDVDAAVDLDTIPSGIEPKDNLPSSNASTSTHVSEPPSVLSSKPPSRMTGIPTPHFYGTSAKDKGKQKATESAVVPDSEEEDEREDEKQEREVDAMLDIQPSLATQTSNDPLRTWIFTLDSLGTRHPQAQKVLRHWLKAEAKDKRELDNVRLAEVKFAQVPSQPNFADCGVYLLHFAKTFLSDPVRYFDLIHQSKKIYPAQQRKIDWQEAVVQYSRKNLIARIQLLSKEWKISRAVKEEDAKRKRESEERGQTDNDSDAEVDILEDVKVPQPRHKSKEKDRPAKRLRG</sequence>
<feature type="compositionally biased region" description="Polar residues" evidence="6">
    <location>
        <begin position="9"/>
        <end position="24"/>
    </location>
</feature>
<comment type="similarity">
    <text evidence="1">Belongs to the peptidase C48 family.</text>
</comment>
<evidence type="ECO:0000256" key="4">
    <source>
        <dbReference type="ARBA" id="ARBA00022786"/>
    </source>
</evidence>
<accession>A0A0D0B0L1</accession>
<keyword evidence="5" id="KW-0378">Hydrolase</keyword>
<reference evidence="8 9" key="1">
    <citation type="submission" date="2014-04" db="EMBL/GenBank/DDBJ databases">
        <authorList>
            <consortium name="DOE Joint Genome Institute"/>
            <person name="Kuo A."/>
            <person name="Ruytinx J."/>
            <person name="Rineau F."/>
            <person name="Colpaert J."/>
            <person name="Kohler A."/>
            <person name="Nagy L.G."/>
            <person name="Floudas D."/>
            <person name="Copeland A."/>
            <person name="Barry K.W."/>
            <person name="Cichocki N."/>
            <person name="Veneault-Fourrey C."/>
            <person name="LaButti K."/>
            <person name="Lindquist E.A."/>
            <person name="Lipzen A."/>
            <person name="Lundell T."/>
            <person name="Morin E."/>
            <person name="Murat C."/>
            <person name="Sun H."/>
            <person name="Tunlid A."/>
            <person name="Henrissat B."/>
            <person name="Grigoriev I.V."/>
            <person name="Hibbett D.S."/>
            <person name="Martin F."/>
            <person name="Nordberg H.P."/>
            <person name="Cantor M.N."/>
            <person name="Hua S.X."/>
        </authorList>
    </citation>
    <scope>NUCLEOTIDE SEQUENCE [LARGE SCALE GENOMIC DNA]</scope>
    <source>
        <strain evidence="8 9">UH-Slu-Lm8-n1</strain>
    </source>
</reference>
<feature type="compositionally biased region" description="Low complexity" evidence="6">
    <location>
        <begin position="692"/>
        <end position="702"/>
    </location>
</feature>
<keyword evidence="3" id="KW-0645">Protease</keyword>
<dbReference type="GO" id="GO:0006508">
    <property type="term" value="P:proteolysis"/>
    <property type="evidence" value="ECO:0007669"/>
    <property type="project" value="UniProtKB-KW"/>
</dbReference>
<feature type="region of interest" description="Disordered" evidence="6">
    <location>
        <begin position="144"/>
        <end position="167"/>
    </location>
</feature>